<dbReference type="PANTHER" id="PTHR31084">
    <property type="entry name" value="ALPHA-L-FUCOSIDASE 2"/>
    <property type="match status" value="1"/>
</dbReference>
<dbReference type="Gene3D" id="2.60.40.1180">
    <property type="entry name" value="Golgi alpha-mannosidase II"/>
    <property type="match status" value="1"/>
</dbReference>
<dbReference type="InterPro" id="IPR012341">
    <property type="entry name" value="6hp_glycosidase-like_sf"/>
</dbReference>
<dbReference type="GO" id="GO:0016787">
    <property type="term" value="F:hydrolase activity"/>
    <property type="evidence" value="ECO:0007669"/>
    <property type="project" value="UniProtKB-KW"/>
</dbReference>
<dbReference type="Gene3D" id="1.50.10.10">
    <property type="match status" value="1"/>
</dbReference>
<dbReference type="InterPro" id="IPR013780">
    <property type="entry name" value="Glyco_hydro_b"/>
</dbReference>
<dbReference type="Proteomes" id="UP000618579">
    <property type="component" value="Unassembled WGS sequence"/>
</dbReference>
<reference evidence="4 5" key="1">
    <citation type="submission" date="2019-10" db="EMBL/GenBank/DDBJ databases">
        <title>Description of Paenibacillus pedi sp. nov.</title>
        <authorList>
            <person name="Carlier A."/>
            <person name="Qi S."/>
        </authorList>
    </citation>
    <scope>NUCLEOTIDE SEQUENCE [LARGE SCALE GENOMIC DNA]</scope>
    <source>
        <strain evidence="4 5">LMG 31457</strain>
    </source>
</reference>
<dbReference type="EMBL" id="WHNZ01000061">
    <property type="protein sequence ID" value="NOV03062.1"/>
    <property type="molecule type" value="Genomic_DNA"/>
</dbReference>
<dbReference type="Pfam" id="PF21307">
    <property type="entry name" value="Glyco_hydro_95_C"/>
    <property type="match status" value="1"/>
</dbReference>
<dbReference type="InterPro" id="IPR008928">
    <property type="entry name" value="6-hairpin_glycosidase_sf"/>
</dbReference>
<dbReference type="PIRSF" id="PIRSF007663">
    <property type="entry name" value="UCP007663"/>
    <property type="match status" value="1"/>
</dbReference>
<evidence type="ECO:0000313" key="4">
    <source>
        <dbReference type="EMBL" id="NOV03062.1"/>
    </source>
</evidence>
<comment type="caution">
    <text evidence="4">The sequence shown here is derived from an EMBL/GenBank/DDBJ whole genome shotgun (WGS) entry which is preliminary data.</text>
</comment>
<feature type="domain" description="Alpha fucosidase A-like C-terminal" evidence="2">
    <location>
        <begin position="668"/>
        <end position="759"/>
    </location>
</feature>
<keyword evidence="4" id="KW-0378">Hydrolase</keyword>
<dbReference type="InterPro" id="IPR016518">
    <property type="entry name" value="Alpha-L-fucosidase"/>
</dbReference>
<dbReference type="Gene3D" id="2.70.98.50">
    <property type="entry name" value="putative glycoside hydrolase family protein from bacillus halodurans"/>
    <property type="match status" value="1"/>
</dbReference>
<keyword evidence="5" id="KW-1185">Reference proteome</keyword>
<dbReference type="Pfam" id="PF22124">
    <property type="entry name" value="Glyco_hydro_95_cat"/>
    <property type="match status" value="1"/>
</dbReference>
<protein>
    <submittedName>
        <fullName evidence="4">Glycoside hydrolase family 95 protein</fullName>
    </submittedName>
</protein>
<name>A0ABX1ZSP9_9BACL</name>
<dbReference type="RefSeq" id="WP_171685899.1">
    <property type="nucleotide sequence ID" value="NZ_WHNZ01000061.1"/>
</dbReference>
<dbReference type="InterPro" id="IPR054363">
    <property type="entry name" value="GH95_cat"/>
</dbReference>
<dbReference type="SUPFAM" id="SSF48208">
    <property type="entry name" value="Six-hairpin glycosidases"/>
    <property type="match status" value="1"/>
</dbReference>
<proteinExistence type="predicted"/>
<gene>
    <name evidence="4" type="ORF">GC097_23985</name>
</gene>
<dbReference type="Pfam" id="PF14498">
    <property type="entry name" value="Glyco_hyd_65N_2"/>
    <property type="match status" value="1"/>
</dbReference>
<feature type="domain" description="Glycosyl hydrolase family 95 N-terminal" evidence="1">
    <location>
        <begin position="8"/>
        <end position="241"/>
    </location>
</feature>
<evidence type="ECO:0000259" key="3">
    <source>
        <dbReference type="Pfam" id="PF22124"/>
    </source>
</evidence>
<feature type="domain" description="Glycosyl hydrolase family 95 catalytic" evidence="3">
    <location>
        <begin position="260"/>
        <end position="666"/>
    </location>
</feature>
<evidence type="ECO:0000259" key="1">
    <source>
        <dbReference type="Pfam" id="PF14498"/>
    </source>
</evidence>
<evidence type="ECO:0000313" key="5">
    <source>
        <dbReference type="Proteomes" id="UP000618579"/>
    </source>
</evidence>
<dbReference type="InterPro" id="IPR027414">
    <property type="entry name" value="GH95_N_dom"/>
</dbReference>
<sequence>MESANVKLWYDRPAKTWVQAIPIGNGRLGGMVFGQLKQERIQLNEDSVWYGGPGQRDNPEALKHLNEIRSLLFEGRPQEAERLAKLTMTSVPQHFAPYQTLGDLTLHFEGMDGEITDYYRELDLESGIISVSYTCQGISYRREMFASAVDQAIVIRMYASEPASLTLDASLNRRPFDGRMEVLGGDTLVMSGQCGPDGITYCAMLKAVTEGGSLRMHGGYLSVNGADSVTLLLTAQTTFRHADPMAKCLEQAERAALLGYAVLRGNHAEDHRSMFKRVELELHDSHGSGITNLPTDERLRRLKEGGEDPGLAALFFQYGRYLLMASSRPGTLPANLQGIWNESHTPPWEADYHTNINLQMNYWPAETANLAECHEPLFDFLDRLVVNGRRTAQTVYGARGFVVHHASDIWADTAVQGTYMPAVIWPMGGAWLALHLWDHYRYGQNRSFLAGRAYPVMKEAAEFFLDYLVEDDQGRLVTAPSLSPENSYQLPNGNIGHLCMGPSMDTQLIFALFSGCVEASRLLGIDDALREELVRTISRLPEPQIGQHGQLMEWSVDYDEPEPGHRHISHLFGLHPGEQITRRGTPVLAEAAKVTLQRRLQHGGGHTGWSRAWIINFWARLEDGEQAYDNLHELLSHAVHPNLFGDHPPFQIDANFGGTAAIAEMLLQSHAGAIRLLPALPSAWRSGRVRGLRARGGFEVDLVWDNGHLTEAVIRSISGGLCKVQSDLQLTVSGESDLVDACSEAGIEFATQAGQTYVLRPTRNTIFHKSLTKG</sequence>
<dbReference type="InterPro" id="IPR049053">
    <property type="entry name" value="AFCA-like_C"/>
</dbReference>
<accession>A0ABX1ZSP9</accession>
<dbReference type="PANTHER" id="PTHR31084:SF0">
    <property type="entry name" value="ALPHA-L-FUCOSIDASE 2"/>
    <property type="match status" value="1"/>
</dbReference>
<evidence type="ECO:0000259" key="2">
    <source>
        <dbReference type="Pfam" id="PF21307"/>
    </source>
</evidence>
<organism evidence="4 5">
    <name type="scientific">Paenibacillus planticolens</name>
    <dbReference type="NCBI Taxonomy" id="2654976"/>
    <lineage>
        <taxon>Bacteria</taxon>
        <taxon>Bacillati</taxon>
        <taxon>Bacillota</taxon>
        <taxon>Bacilli</taxon>
        <taxon>Bacillales</taxon>
        <taxon>Paenibacillaceae</taxon>
        <taxon>Paenibacillus</taxon>
    </lineage>
</organism>